<dbReference type="InterPro" id="IPR049730">
    <property type="entry name" value="SNF2/RAD54-like_C"/>
</dbReference>
<dbReference type="SMART" id="SM00490">
    <property type="entry name" value="HELICc"/>
    <property type="match status" value="1"/>
</dbReference>
<dbReference type="GO" id="GO:0005634">
    <property type="term" value="C:nucleus"/>
    <property type="evidence" value="ECO:0007669"/>
    <property type="project" value="TreeGrafter"/>
</dbReference>
<feature type="domain" description="Helicase C-terminal" evidence="8">
    <location>
        <begin position="721"/>
        <end position="879"/>
    </location>
</feature>
<accession>A0A9P9D097</accession>
<dbReference type="PROSITE" id="PS50089">
    <property type="entry name" value="ZF_RING_2"/>
    <property type="match status" value="1"/>
</dbReference>
<feature type="domain" description="Helicase ATP-binding" evidence="7">
    <location>
        <begin position="328"/>
        <end position="510"/>
    </location>
</feature>
<evidence type="ECO:0000313" key="9">
    <source>
        <dbReference type="EMBL" id="KAH7110084.1"/>
    </source>
</evidence>
<evidence type="ECO:0000259" key="8">
    <source>
        <dbReference type="PROSITE" id="PS51194"/>
    </source>
</evidence>
<feature type="compositionally biased region" description="Polar residues" evidence="5">
    <location>
        <begin position="31"/>
        <end position="46"/>
    </location>
</feature>
<keyword evidence="1" id="KW-0547">Nucleotide-binding</keyword>
<keyword evidence="4" id="KW-0479">Metal-binding</keyword>
<evidence type="ECO:0000313" key="10">
    <source>
        <dbReference type="Proteomes" id="UP000700596"/>
    </source>
</evidence>
<organism evidence="9 10">
    <name type="scientific">Dendryphion nanum</name>
    <dbReference type="NCBI Taxonomy" id="256645"/>
    <lineage>
        <taxon>Eukaryota</taxon>
        <taxon>Fungi</taxon>
        <taxon>Dikarya</taxon>
        <taxon>Ascomycota</taxon>
        <taxon>Pezizomycotina</taxon>
        <taxon>Dothideomycetes</taxon>
        <taxon>Pleosporomycetidae</taxon>
        <taxon>Pleosporales</taxon>
        <taxon>Torulaceae</taxon>
        <taxon>Dendryphion</taxon>
    </lineage>
</organism>
<dbReference type="SUPFAM" id="SSF52540">
    <property type="entry name" value="P-loop containing nucleoside triphosphate hydrolases"/>
    <property type="match status" value="2"/>
</dbReference>
<protein>
    <submittedName>
        <fullName evidence="9">SNF2 family N-terminal domain-containing protein</fullName>
    </submittedName>
</protein>
<feature type="region of interest" description="Disordered" evidence="5">
    <location>
        <begin position="1"/>
        <end position="57"/>
    </location>
</feature>
<dbReference type="Gene3D" id="3.40.50.10810">
    <property type="entry name" value="Tandem AAA-ATPase domain"/>
    <property type="match status" value="1"/>
</dbReference>
<dbReference type="GO" id="GO:0016787">
    <property type="term" value="F:hydrolase activity"/>
    <property type="evidence" value="ECO:0007669"/>
    <property type="project" value="UniProtKB-KW"/>
</dbReference>
<dbReference type="PANTHER" id="PTHR45626:SF52">
    <property type="entry name" value="SINGLE-STRANDED DNA-DEPENDENT ATPASE (EUROFUNG)"/>
    <property type="match status" value="1"/>
</dbReference>
<keyword evidence="4" id="KW-0863">Zinc-finger</keyword>
<evidence type="ECO:0000259" key="6">
    <source>
        <dbReference type="PROSITE" id="PS50089"/>
    </source>
</evidence>
<dbReference type="PANTHER" id="PTHR45626">
    <property type="entry name" value="TRANSCRIPTION TERMINATION FACTOR 2-RELATED"/>
    <property type="match status" value="1"/>
</dbReference>
<dbReference type="GO" id="GO:0008270">
    <property type="term" value="F:zinc ion binding"/>
    <property type="evidence" value="ECO:0007669"/>
    <property type="project" value="UniProtKB-KW"/>
</dbReference>
<dbReference type="Gene3D" id="3.40.50.300">
    <property type="entry name" value="P-loop containing nucleotide triphosphate hydrolases"/>
    <property type="match status" value="1"/>
</dbReference>
<keyword evidence="3" id="KW-0067">ATP-binding</keyword>
<dbReference type="OrthoDB" id="448448at2759"/>
<reference evidence="9" key="1">
    <citation type="journal article" date="2021" name="Nat. Commun.">
        <title>Genetic determinants of endophytism in the Arabidopsis root mycobiome.</title>
        <authorList>
            <person name="Mesny F."/>
            <person name="Miyauchi S."/>
            <person name="Thiergart T."/>
            <person name="Pickel B."/>
            <person name="Atanasova L."/>
            <person name="Karlsson M."/>
            <person name="Huettel B."/>
            <person name="Barry K.W."/>
            <person name="Haridas S."/>
            <person name="Chen C."/>
            <person name="Bauer D."/>
            <person name="Andreopoulos W."/>
            <person name="Pangilinan J."/>
            <person name="LaButti K."/>
            <person name="Riley R."/>
            <person name="Lipzen A."/>
            <person name="Clum A."/>
            <person name="Drula E."/>
            <person name="Henrissat B."/>
            <person name="Kohler A."/>
            <person name="Grigoriev I.V."/>
            <person name="Martin F.M."/>
            <person name="Hacquard S."/>
        </authorList>
    </citation>
    <scope>NUCLEOTIDE SEQUENCE</scope>
    <source>
        <strain evidence="9">MPI-CAGE-CH-0243</strain>
    </source>
</reference>
<dbReference type="InterPro" id="IPR000330">
    <property type="entry name" value="SNF2_N"/>
</dbReference>
<evidence type="ECO:0000259" key="7">
    <source>
        <dbReference type="PROSITE" id="PS51192"/>
    </source>
</evidence>
<dbReference type="EMBL" id="JAGMWT010000029">
    <property type="protein sequence ID" value="KAH7110084.1"/>
    <property type="molecule type" value="Genomic_DNA"/>
</dbReference>
<sequence length="892" mass="99878">MISTRKHALSSVGRSNRPTKRRTKHLDNPTYPAQQPTPACTSSEPSPHTPAINKPSSLLNAHEGVSTQVPIACSVGDVCYGMVHCARVQFLDDPSIATTRLDVDQFYGKYYEVFLVMKRIHVLQTKDGTEVGILNTQTSKALSKMDTQSLVKYTVYVAVDEWKTKSRLSITKGKSTCLDIDINFYGSPSNGARVGRILSDIGQFLQPPSLLNDSVPYENPHEITFELDQDQDMLDRVSSAEIQSSTDFSVELFNTVLGDLSHSATLINRDVDMYIITTELKPHQKKALDFITHREALYPIESLSLYKKLTDPRNRICYEHVVSGSRKPDKQLENVGGIIADEMGLGKSLTMISAIATTMDKANRFQKDNLDYRVIQGTMMRSRATLIICPAALLIDNWLEEVSRHVAPGVLTCSKYHGSFKATQRELLESDMVFTTYATLLADASRDSVIHGIDWYRVVLDEAHSIRQQQTKQFRAVVALSAKYRWCLTGTPIQNTLQDLGALIRFLRIPELHQSSDFSRHIVGPIEKGSAHGLQRLRDLLQCICIRRTKELLDVSEPESIVDCIQLTEEERDRYCRIGEAHRMEMDQAISSGNLSEASSGLFRAILRLRIFCNTGLCIDPESYESNPDQNLSLLEPGSQIVCSYCSCDITSPGDSASANTGVALSCSHFLCLECFERGENYFLGQICCSTCGQVGPIPDFKPGRSPMVEPALELKGYSSKMEALVRNVMQYPTEKCIIFSSWKKSIQLAATYLNAYNIAICVVDGSMSLPERRATILKFQQDETVHALLMTLGTGAVGLNLTVANRVHILEPQWNPSIEQQAIGRVIRIGQEKKVTIVRYIVEHSVEQHIQTRQEKKLYLAQLGWNSSETNTEEDKFKKVIDMQSLLTMEV</sequence>
<evidence type="ECO:0000256" key="2">
    <source>
        <dbReference type="ARBA" id="ARBA00022801"/>
    </source>
</evidence>
<comment type="caution">
    <text evidence="9">The sequence shown here is derived from an EMBL/GenBank/DDBJ whole genome shotgun (WGS) entry which is preliminary data.</text>
</comment>
<dbReference type="InterPro" id="IPR001650">
    <property type="entry name" value="Helicase_C-like"/>
</dbReference>
<evidence type="ECO:0000256" key="3">
    <source>
        <dbReference type="ARBA" id="ARBA00022840"/>
    </source>
</evidence>
<dbReference type="CDD" id="cd18793">
    <property type="entry name" value="SF2_C_SNF"/>
    <property type="match status" value="1"/>
</dbReference>
<dbReference type="InterPro" id="IPR038718">
    <property type="entry name" value="SNF2-like_sf"/>
</dbReference>
<dbReference type="InterPro" id="IPR027417">
    <property type="entry name" value="P-loop_NTPase"/>
</dbReference>
<keyword evidence="10" id="KW-1185">Reference proteome</keyword>
<dbReference type="InterPro" id="IPR050628">
    <property type="entry name" value="SNF2_RAD54_helicase_TF"/>
</dbReference>
<dbReference type="Pfam" id="PF00176">
    <property type="entry name" value="SNF2-rel_dom"/>
    <property type="match status" value="1"/>
</dbReference>
<dbReference type="Pfam" id="PF00271">
    <property type="entry name" value="Helicase_C"/>
    <property type="match status" value="1"/>
</dbReference>
<dbReference type="Proteomes" id="UP000700596">
    <property type="component" value="Unassembled WGS sequence"/>
</dbReference>
<keyword evidence="4" id="KW-0862">Zinc</keyword>
<feature type="domain" description="RING-type" evidence="6">
    <location>
        <begin position="643"/>
        <end position="692"/>
    </location>
</feature>
<dbReference type="AlphaFoldDB" id="A0A9P9D097"/>
<dbReference type="PROSITE" id="PS51194">
    <property type="entry name" value="HELICASE_CTER"/>
    <property type="match status" value="1"/>
</dbReference>
<name>A0A9P9D097_9PLEO</name>
<dbReference type="GO" id="GO:0006281">
    <property type="term" value="P:DNA repair"/>
    <property type="evidence" value="ECO:0007669"/>
    <property type="project" value="TreeGrafter"/>
</dbReference>
<dbReference type="GO" id="GO:0005524">
    <property type="term" value="F:ATP binding"/>
    <property type="evidence" value="ECO:0007669"/>
    <property type="project" value="UniProtKB-KW"/>
</dbReference>
<evidence type="ECO:0000256" key="4">
    <source>
        <dbReference type="PROSITE-ProRule" id="PRU00175"/>
    </source>
</evidence>
<dbReference type="PROSITE" id="PS51192">
    <property type="entry name" value="HELICASE_ATP_BIND_1"/>
    <property type="match status" value="1"/>
</dbReference>
<dbReference type="SMART" id="SM00487">
    <property type="entry name" value="DEXDc"/>
    <property type="match status" value="1"/>
</dbReference>
<gene>
    <name evidence="9" type="ORF">B0J11DRAFT_599614</name>
</gene>
<dbReference type="InterPro" id="IPR001841">
    <property type="entry name" value="Znf_RING"/>
</dbReference>
<dbReference type="InterPro" id="IPR014001">
    <property type="entry name" value="Helicase_ATP-bd"/>
</dbReference>
<evidence type="ECO:0000256" key="1">
    <source>
        <dbReference type="ARBA" id="ARBA00022741"/>
    </source>
</evidence>
<evidence type="ECO:0000256" key="5">
    <source>
        <dbReference type="SAM" id="MobiDB-lite"/>
    </source>
</evidence>
<dbReference type="CDD" id="cd18008">
    <property type="entry name" value="DEXDc_SHPRH-like"/>
    <property type="match status" value="1"/>
</dbReference>
<keyword evidence="2" id="KW-0378">Hydrolase</keyword>
<dbReference type="GO" id="GO:0008094">
    <property type="term" value="F:ATP-dependent activity, acting on DNA"/>
    <property type="evidence" value="ECO:0007669"/>
    <property type="project" value="TreeGrafter"/>
</dbReference>
<proteinExistence type="predicted"/>